<comment type="caution">
    <text evidence="7">The sequence shown here is derived from an EMBL/GenBank/DDBJ whole genome shotgun (WGS) entry which is preliminary data.</text>
</comment>
<feature type="region of interest" description="Disordered" evidence="4">
    <location>
        <begin position="28"/>
        <end position="68"/>
    </location>
</feature>
<dbReference type="GO" id="GO:1904680">
    <property type="term" value="F:peptide transmembrane transporter activity"/>
    <property type="evidence" value="ECO:0007669"/>
    <property type="project" value="TreeGrafter"/>
</dbReference>
<evidence type="ECO:0000256" key="4">
    <source>
        <dbReference type="SAM" id="MobiDB-lite"/>
    </source>
</evidence>
<dbReference type="PROSITE" id="PS51257">
    <property type="entry name" value="PROKAR_LIPOPROTEIN"/>
    <property type="match status" value="1"/>
</dbReference>
<dbReference type="Proteomes" id="UP000823891">
    <property type="component" value="Unassembled WGS sequence"/>
</dbReference>
<accession>A0A9D2NGN1</accession>
<dbReference type="GO" id="GO:0015833">
    <property type="term" value="P:peptide transport"/>
    <property type="evidence" value="ECO:0007669"/>
    <property type="project" value="TreeGrafter"/>
</dbReference>
<comment type="similarity">
    <text evidence="1">Belongs to the bacterial solute-binding protein 5 family.</text>
</comment>
<keyword evidence="2" id="KW-0813">Transport</keyword>
<evidence type="ECO:0000256" key="2">
    <source>
        <dbReference type="ARBA" id="ARBA00022448"/>
    </source>
</evidence>
<dbReference type="InterPro" id="IPR030678">
    <property type="entry name" value="Peptide/Ni-bd"/>
</dbReference>
<evidence type="ECO:0000256" key="5">
    <source>
        <dbReference type="SAM" id="SignalP"/>
    </source>
</evidence>
<evidence type="ECO:0000256" key="3">
    <source>
        <dbReference type="ARBA" id="ARBA00022729"/>
    </source>
</evidence>
<dbReference type="SUPFAM" id="SSF53850">
    <property type="entry name" value="Periplasmic binding protein-like II"/>
    <property type="match status" value="1"/>
</dbReference>
<evidence type="ECO:0000313" key="7">
    <source>
        <dbReference type="EMBL" id="HJC24488.1"/>
    </source>
</evidence>
<protein>
    <submittedName>
        <fullName evidence="7">ABC transporter substrate-binding protein</fullName>
    </submittedName>
</protein>
<reference evidence="7" key="1">
    <citation type="journal article" date="2021" name="PeerJ">
        <title>Extensive microbial diversity within the chicken gut microbiome revealed by metagenomics and culture.</title>
        <authorList>
            <person name="Gilroy R."/>
            <person name="Ravi A."/>
            <person name="Getino M."/>
            <person name="Pursley I."/>
            <person name="Horton D.L."/>
            <person name="Alikhan N.F."/>
            <person name="Baker D."/>
            <person name="Gharbi K."/>
            <person name="Hall N."/>
            <person name="Watson M."/>
            <person name="Adriaenssens E.M."/>
            <person name="Foster-Nyarko E."/>
            <person name="Jarju S."/>
            <person name="Secka A."/>
            <person name="Antonio M."/>
            <person name="Oren A."/>
            <person name="Chaudhuri R.R."/>
            <person name="La Ragione R."/>
            <person name="Hildebrand F."/>
            <person name="Pallen M.J."/>
        </authorList>
    </citation>
    <scope>NUCLEOTIDE SEQUENCE</scope>
    <source>
        <strain evidence="7">USAMLcec2-132</strain>
    </source>
</reference>
<feature type="chain" id="PRO_5039697464" evidence="5">
    <location>
        <begin position="24"/>
        <end position="645"/>
    </location>
</feature>
<evidence type="ECO:0000313" key="8">
    <source>
        <dbReference type="Proteomes" id="UP000823891"/>
    </source>
</evidence>
<feature type="compositionally biased region" description="Low complexity" evidence="4">
    <location>
        <begin position="34"/>
        <end position="68"/>
    </location>
</feature>
<dbReference type="Gene3D" id="3.10.105.10">
    <property type="entry name" value="Dipeptide-binding Protein, Domain 3"/>
    <property type="match status" value="1"/>
</dbReference>
<name>A0A9D2NGN1_9FIRM</name>
<dbReference type="InterPro" id="IPR039424">
    <property type="entry name" value="SBP_5"/>
</dbReference>
<dbReference type="Gene3D" id="3.40.190.10">
    <property type="entry name" value="Periplasmic binding protein-like II"/>
    <property type="match status" value="1"/>
</dbReference>
<evidence type="ECO:0000256" key="1">
    <source>
        <dbReference type="ARBA" id="ARBA00005695"/>
    </source>
</evidence>
<dbReference type="PANTHER" id="PTHR30290">
    <property type="entry name" value="PERIPLASMIC BINDING COMPONENT OF ABC TRANSPORTER"/>
    <property type="match status" value="1"/>
</dbReference>
<keyword evidence="3 5" id="KW-0732">Signal</keyword>
<proteinExistence type="inferred from homology"/>
<dbReference type="GO" id="GO:0043190">
    <property type="term" value="C:ATP-binding cassette (ABC) transporter complex"/>
    <property type="evidence" value="ECO:0007669"/>
    <property type="project" value="InterPro"/>
</dbReference>
<dbReference type="EMBL" id="DWWS01000044">
    <property type="protein sequence ID" value="HJC24488.1"/>
    <property type="molecule type" value="Genomic_DNA"/>
</dbReference>
<dbReference type="CDD" id="cd00995">
    <property type="entry name" value="PBP2_NikA_DppA_OppA_like"/>
    <property type="match status" value="1"/>
</dbReference>
<dbReference type="GO" id="GO:0042597">
    <property type="term" value="C:periplasmic space"/>
    <property type="evidence" value="ECO:0007669"/>
    <property type="project" value="UniProtKB-ARBA"/>
</dbReference>
<evidence type="ECO:0000259" key="6">
    <source>
        <dbReference type="Pfam" id="PF00496"/>
    </source>
</evidence>
<sequence length="645" mass="71165">MKTKKILSLLLGGALALSMVACGGQQTVTNSTPASTEVSETTDAASSEESTTPETSESAAAEKPAEPAGQMVIGSISDVLNEFYDTGFSTSETNYNMYDLIHGGYDTVVFTKEGEFQYNDTAVASHEETENEDGTKTYTMTIKDGLVWSDGTPITAKDYVFALLLENSEAMSGVDGYPCNSGYSVVGYDEWLAGTADTFAGIHLIDEMTFSQTIKAEELPYHFDITYASARPRPLHVIAPDCDVEETENGATITGEFTTELLAETINNTDTGYRYNPKVTCGPYLFDSYDTASHQATLKVNPDFVGDYRGVKPSIATLIIKNVSSDTMMNELESGSVDLLYSSSGGDNINAGLDLVEEGKANATTYMRNGYGKLQFDCSVFPTDSQNVRQAIAYCLDRSEFARQYTGGYGSVVHSFYGLAQWEYAESVDWINENLNTYDMNVEAAKEALDADGWNLNADGTPYSGTGTRYKDVDGELKPLVITWCNSEGNPVSELLATMLPETMAEAGMELQATTTDFGTLQEGIMHAGDTQYNMYNLATGFATANSPWYYFSNDEAWMGNYNTNWIADQELNDAVMPLKNIPYDDRDEWLTTWQNFIKVWNEKLPDVPLYSDEYYDFTSTRVQGWENNATWGWQNAVLDAWVTD</sequence>
<organism evidence="7 8">
    <name type="scientific">Candidatus Eisenbergiella merdavium</name>
    <dbReference type="NCBI Taxonomy" id="2838551"/>
    <lineage>
        <taxon>Bacteria</taxon>
        <taxon>Bacillati</taxon>
        <taxon>Bacillota</taxon>
        <taxon>Clostridia</taxon>
        <taxon>Lachnospirales</taxon>
        <taxon>Lachnospiraceae</taxon>
        <taxon>Eisenbergiella</taxon>
    </lineage>
</organism>
<dbReference type="Pfam" id="PF00496">
    <property type="entry name" value="SBP_bac_5"/>
    <property type="match status" value="1"/>
</dbReference>
<dbReference type="InterPro" id="IPR000914">
    <property type="entry name" value="SBP_5_dom"/>
</dbReference>
<dbReference type="PIRSF" id="PIRSF002741">
    <property type="entry name" value="MppA"/>
    <property type="match status" value="1"/>
</dbReference>
<feature type="signal peptide" evidence="5">
    <location>
        <begin position="1"/>
        <end position="23"/>
    </location>
</feature>
<feature type="domain" description="Solute-binding protein family 5" evidence="6">
    <location>
        <begin position="128"/>
        <end position="554"/>
    </location>
</feature>
<dbReference type="PANTHER" id="PTHR30290:SF9">
    <property type="entry name" value="OLIGOPEPTIDE-BINDING PROTEIN APPA"/>
    <property type="match status" value="1"/>
</dbReference>
<reference evidence="7" key="2">
    <citation type="submission" date="2021-04" db="EMBL/GenBank/DDBJ databases">
        <authorList>
            <person name="Gilroy R."/>
        </authorList>
    </citation>
    <scope>NUCLEOTIDE SEQUENCE</scope>
    <source>
        <strain evidence="7">USAMLcec2-132</strain>
    </source>
</reference>
<gene>
    <name evidence="7" type="ORF">H9761_12375</name>
</gene>
<dbReference type="AlphaFoldDB" id="A0A9D2NGN1"/>